<dbReference type="Proteomes" id="UP001314205">
    <property type="component" value="Unassembled WGS sequence"/>
</dbReference>
<protein>
    <submittedName>
        <fullName evidence="1">Uncharacterized protein</fullName>
    </submittedName>
</protein>
<organism evidence="1 2">
    <name type="scientific">Parnassius mnemosyne</name>
    <name type="common">clouded apollo</name>
    <dbReference type="NCBI Taxonomy" id="213953"/>
    <lineage>
        <taxon>Eukaryota</taxon>
        <taxon>Metazoa</taxon>
        <taxon>Ecdysozoa</taxon>
        <taxon>Arthropoda</taxon>
        <taxon>Hexapoda</taxon>
        <taxon>Insecta</taxon>
        <taxon>Pterygota</taxon>
        <taxon>Neoptera</taxon>
        <taxon>Endopterygota</taxon>
        <taxon>Lepidoptera</taxon>
        <taxon>Glossata</taxon>
        <taxon>Ditrysia</taxon>
        <taxon>Papilionoidea</taxon>
        <taxon>Papilionidae</taxon>
        <taxon>Parnassiinae</taxon>
        <taxon>Parnassini</taxon>
        <taxon>Parnassius</taxon>
        <taxon>Driopa</taxon>
    </lineage>
</organism>
<name>A0AAV1L326_9NEOP</name>
<keyword evidence="2" id="KW-1185">Reference proteome</keyword>
<accession>A0AAV1L326</accession>
<dbReference type="EMBL" id="CAVLGL010000082">
    <property type="protein sequence ID" value="CAK1588437.1"/>
    <property type="molecule type" value="Genomic_DNA"/>
</dbReference>
<comment type="caution">
    <text evidence="1">The sequence shown here is derived from an EMBL/GenBank/DDBJ whole genome shotgun (WGS) entry which is preliminary data.</text>
</comment>
<evidence type="ECO:0000313" key="2">
    <source>
        <dbReference type="Proteomes" id="UP001314205"/>
    </source>
</evidence>
<dbReference type="AlphaFoldDB" id="A0AAV1L326"/>
<reference evidence="1 2" key="1">
    <citation type="submission" date="2023-11" db="EMBL/GenBank/DDBJ databases">
        <authorList>
            <person name="Hedman E."/>
            <person name="Englund M."/>
            <person name="Stromberg M."/>
            <person name="Nyberg Akerstrom W."/>
            <person name="Nylinder S."/>
            <person name="Jareborg N."/>
            <person name="Kallberg Y."/>
            <person name="Kronander E."/>
        </authorList>
    </citation>
    <scope>NUCLEOTIDE SEQUENCE [LARGE SCALE GENOMIC DNA]</scope>
</reference>
<evidence type="ECO:0000313" key="1">
    <source>
        <dbReference type="EMBL" id="CAK1588437.1"/>
    </source>
</evidence>
<gene>
    <name evidence="1" type="ORF">PARMNEM_LOCUS9076</name>
</gene>
<proteinExistence type="predicted"/>
<sequence length="134" mass="15381">MEDRTRDKNNRENIALRYVKGDVVNELLLMVKTTENLDAATFTELTLNTLTENNIDTSCMLNQCYDGARCSTAVYESTFSTLTAINRPQRLSMGHERIAGILFLALEKKRTKSVDLNEVLRIFNNMANRRIQLF</sequence>